<dbReference type="Gene3D" id="1.10.10.10">
    <property type="entry name" value="Winged helix-like DNA-binding domain superfamily/Winged helix DNA-binding domain"/>
    <property type="match status" value="1"/>
</dbReference>
<feature type="domain" description="HTH gntR-type" evidence="4">
    <location>
        <begin position="47"/>
        <end position="114"/>
    </location>
</feature>
<gene>
    <name evidence="5" type="ORF">GCM10023318_26190</name>
</gene>
<evidence type="ECO:0000256" key="2">
    <source>
        <dbReference type="ARBA" id="ARBA00023125"/>
    </source>
</evidence>
<dbReference type="PRINTS" id="PR00035">
    <property type="entry name" value="HTHGNTR"/>
</dbReference>
<evidence type="ECO:0000313" key="5">
    <source>
        <dbReference type="EMBL" id="GAA5052917.1"/>
    </source>
</evidence>
<evidence type="ECO:0000313" key="6">
    <source>
        <dbReference type="Proteomes" id="UP001500603"/>
    </source>
</evidence>
<dbReference type="Pfam" id="PF00392">
    <property type="entry name" value="GntR"/>
    <property type="match status" value="1"/>
</dbReference>
<dbReference type="InterPro" id="IPR011663">
    <property type="entry name" value="UTRA"/>
</dbReference>
<dbReference type="SMART" id="SM00866">
    <property type="entry name" value="UTRA"/>
    <property type="match status" value="1"/>
</dbReference>
<dbReference type="InterPro" id="IPR036388">
    <property type="entry name" value="WH-like_DNA-bd_sf"/>
</dbReference>
<dbReference type="Proteomes" id="UP001500603">
    <property type="component" value="Unassembled WGS sequence"/>
</dbReference>
<dbReference type="Pfam" id="PF07702">
    <property type="entry name" value="UTRA"/>
    <property type="match status" value="1"/>
</dbReference>
<evidence type="ECO:0000256" key="1">
    <source>
        <dbReference type="ARBA" id="ARBA00023015"/>
    </source>
</evidence>
<dbReference type="Gene3D" id="3.40.1410.10">
    <property type="entry name" value="Chorismate lyase-like"/>
    <property type="match status" value="1"/>
</dbReference>
<dbReference type="InterPro" id="IPR000524">
    <property type="entry name" value="Tscrpt_reg_HTH_GntR"/>
</dbReference>
<dbReference type="InterPro" id="IPR028978">
    <property type="entry name" value="Chorismate_lyase_/UTRA_dom_sf"/>
</dbReference>
<dbReference type="InterPro" id="IPR036390">
    <property type="entry name" value="WH_DNA-bd_sf"/>
</dbReference>
<dbReference type="InterPro" id="IPR050679">
    <property type="entry name" value="Bact_HTH_transcr_reg"/>
</dbReference>
<evidence type="ECO:0000256" key="3">
    <source>
        <dbReference type="ARBA" id="ARBA00023163"/>
    </source>
</evidence>
<keyword evidence="6" id="KW-1185">Reference proteome</keyword>
<reference evidence="6" key="1">
    <citation type="journal article" date="2019" name="Int. J. Syst. Evol. Microbiol.">
        <title>The Global Catalogue of Microorganisms (GCM) 10K type strain sequencing project: providing services to taxonomists for standard genome sequencing and annotation.</title>
        <authorList>
            <consortium name="The Broad Institute Genomics Platform"/>
            <consortium name="The Broad Institute Genome Sequencing Center for Infectious Disease"/>
            <person name="Wu L."/>
            <person name="Ma J."/>
        </authorList>
    </citation>
    <scope>NUCLEOTIDE SEQUENCE [LARGE SCALE GENOMIC DNA]</scope>
    <source>
        <strain evidence="6">JCM 18298</strain>
    </source>
</reference>
<organism evidence="5 6">
    <name type="scientific">Nocardia callitridis</name>
    <dbReference type="NCBI Taxonomy" id="648753"/>
    <lineage>
        <taxon>Bacteria</taxon>
        <taxon>Bacillati</taxon>
        <taxon>Actinomycetota</taxon>
        <taxon>Actinomycetes</taxon>
        <taxon>Mycobacteriales</taxon>
        <taxon>Nocardiaceae</taxon>
        <taxon>Nocardia</taxon>
    </lineage>
</organism>
<comment type="caution">
    <text evidence="5">The sequence shown here is derived from an EMBL/GenBank/DDBJ whole genome shotgun (WGS) entry which is preliminary data.</text>
</comment>
<proteinExistence type="predicted"/>
<name>A0ABP9KAA6_9NOCA</name>
<dbReference type="SMART" id="SM00345">
    <property type="entry name" value="HTH_GNTR"/>
    <property type="match status" value="1"/>
</dbReference>
<accession>A0ABP9KAA6</accession>
<dbReference type="SUPFAM" id="SSF46785">
    <property type="entry name" value="Winged helix' DNA-binding domain"/>
    <property type="match status" value="1"/>
</dbReference>
<keyword evidence="3" id="KW-0804">Transcription</keyword>
<keyword evidence="1" id="KW-0805">Transcription regulation</keyword>
<dbReference type="EMBL" id="BAABJM010000002">
    <property type="protein sequence ID" value="GAA5052917.1"/>
    <property type="molecule type" value="Genomic_DNA"/>
</dbReference>
<dbReference type="SUPFAM" id="SSF64288">
    <property type="entry name" value="Chorismate lyase-like"/>
    <property type="match status" value="1"/>
</dbReference>
<dbReference type="PANTHER" id="PTHR44846:SF1">
    <property type="entry name" value="MANNOSYL-D-GLYCERATE TRANSPORT_METABOLISM SYSTEM REPRESSOR MNGR-RELATED"/>
    <property type="match status" value="1"/>
</dbReference>
<dbReference type="PROSITE" id="PS50949">
    <property type="entry name" value="HTH_GNTR"/>
    <property type="match status" value="1"/>
</dbReference>
<keyword evidence="2" id="KW-0238">DNA-binding</keyword>
<sequence length="307" mass="33520">MLGTLTGMHRNGMNDTEYHECLEPGAAERERPMFRDQVRALLPSSAQLLARRVRDLLRTELRAGTLGTGRLPSEAELMTRYRATRDVVRAALELLRADGLIERRRGVGTVAIREHYVVSGTLPPEGHSLEEHLALGRISPRLLHWAWEPASRVIAAHLGGVAIGADCLCIEYVLLLDDRPLAVFTNYLRDTEAARVDQNTFRDDFYSLLHSGGVAAAGCDVGVQAARADECAAGLLHVLPGEPVLLVEQTIRDEAGTAIDYALGTCRGEIQLALGRIPRLDMTGALSGRNTQAPELFSASRRNEGSQ</sequence>
<dbReference type="PANTHER" id="PTHR44846">
    <property type="entry name" value="MANNOSYL-D-GLYCERATE TRANSPORT/METABOLISM SYSTEM REPRESSOR MNGR-RELATED"/>
    <property type="match status" value="1"/>
</dbReference>
<dbReference type="CDD" id="cd07377">
    <property type="entry name" value="WHTH_GntR"/>
    <property type="match status" value="1"/>
</dbReference>
<evidence type="ECO:0000259" key="4">
    <source>
        <dbReference type="PROSITE" id="PS50949"/>
    </source>
</evidence>
<protein>
    <recommendedName>
        <fullName evidence="4">HTH gntR-type domain-containing protein</fullName>
    </recommendedName>
</protein>